<organism evidence="2 3">
    <name type="scientific">Austropuccinia psidii MF-1</name>
    <dbReference type="NCBI Taxonomy" id="1389203"/>
    <lineage>
        <taxon>Eukaryota</taxon>
        <taxon>Fungi</taxon>
        <taxon>Dikarya</taxon>
        <taxon>Basidiomycota</taxon>
        <taxon>Pucciniomycotina</taxon>
        <taxon>Pucciniomycetes</taxon>
        <taxon>Pucciniales</taxon>
        <taxon>Sphaerophragmiaceae</taxon>
        <taxon>Austropuccinia</taxon>
    </lineage>
</organism>
<evidence type="ECO:0000256" key="1">
    <source>
        <dbReference type="SAM" id="MobiDB-lite"/>
    </source>
</evidence>
<name>A0A9Q3HW28_9BASI</name>
<reference evidence="2" key="1">
    <citation type="submission" date="2021-03" db="EMBL/GenBank/DDBJ databases">
        <title>Draft genome sequence of rust myrtle Austropuccinia psidii MF-1, a brazilian biotype.</title>
        <authorList>
            <person name="Quecine M.C."/>
            <person name="Pachon D.M.R."/>
            <person name="Bonatelli M.L."/>
            <person name="Correr F.H."/>
            <person name="Franceschini L.M."/>
            <person name="Leite T.F."/>
            <person name="Margarido G.R.A."/>
            <person name="Almeida C.A."/>
            <person name="Ferrarezi J.A."/>
            <person name="Labate C.A."/>
        </authorList>
    </citation>
    <scope>NUCLEOTIDE SEQUENCE</scope>
    <source>
        <strain evidence="2">MF-1</strain>
    </source>
</reference>
<protein>
    <submittedName>
        <fullName evidence="2">Uncharacterized protein</fullName>
    </submittedName>
</protein>
<accession>A0A9Q3HW28</accession>
<proteinExistence type="predicted"/>
<keyword evidence="3" id="KW-1185">Reference proteome</keyword>
<feature type="compositionally biased region" description="Polar residues" evidence="1">
    <location>
        <begin position="77"/>
        <end position="96"/>
    </location>
</feature>
<evidence type="ECO:0000313" key="3">
    <source>
        <dbReference type="Proteomes" id="UP000765509"/>
    </source>
</evidence>
<evidence type="ECO:0000313" key="2">
    <source>
        <dbReference type="EMBL" id="MBW0516685.1"/>
    </source>
</evidence>
<dbReference type="Proteomes" id="UP000765509">
    <property type="component" value="Unassembled WGS sequence"/>
</dbReference>
<comment type="caution">
    <text evidence="2">The sequence shown here is derived from an EMBL/GenBank/DDBJ whole genome shotgun (WGS) entry which is preliminary data.</text>
</comment>
<dbReference type="AlphaFoldDB" id="A0A9Q3HW28"/>
<feature type="region of interest" description="Disordered" evidence="1">
    <location>
        <begin position="73"/>
        <end position="96"/>
    </location>
</feature>
<gene>
    <name evidence="2" type="ORF">O181_056400</name>
</gene>
<dbReference type="EMBL" id="AVOT02025409">
    <property type="protein sequence ID" value="MBW0516685.1"/>
    <property type="molecule type" value="Genomic_DNA"/>
</dbReference>
<sequence>MELGSVIRPYSIYIIKTYKAISEHKGAINQLGAQTKQLVVNAALVPSRGRGLNCNQIIGTPEVINALNCGEARDAGPQSQSVPLSRGSTVTCSSAY</sequence>